<dbReference type="Proteomes" id="UP001271792">
    <property type="component" value="Unassembled WGS sequence"/>
</dbReference>
<evidence type="ECO:0000256" key="4">
    <source>
        <dbReference type="ARBA" id="ARBA00023235"/>
    </source>
</evidence>
<feature type="transmembrane region" description="Helical" evidence="5">
    <location>
        <begin position="424"/>
        <end position="445"/>
    </location>
</feature>
<comment type="similarity">
    <text evidence="1">Belongs to the phosphoglycerate mutase family. BPG-dependent PGAM subfamily.</text>
</comment>
<evidence type="ECO:0000256" key="3">
    <source>
        <dbReference type="ARBA" id="ARBA00023152"/>
    </source>
</evidence>
<gene>
    <name evidence="6" type="ORF">SK571_42990</name>
</gene>
<feature type="transmembrane region" description="Helical" evidence="5">
    <location>
        <begin position="237"/>
        <end position="257"/>
    </location>
</feature>
<evidence type="ECO:0000313" key="6">
    <source>
        <dbReference type="EMBL" id="MDX8056183.1"/>
    </source>
</evidence>
<feature type="transmembrane region" description="Helical" evidence="5">
    <location>
        <begin position="269"/>
        <end position="290"/>
    </location>
</feature>
<dbReference type="InterPro" id="IPR029033">
    <property type="entry name" value="His_PPase_superfam"/>
</dbReference>
<evidence type="ECO:0000256" key="5">
    <source>
        <dbReference type="SAM" id="Phobius"/>
    </source>
</evidence>
<feature type="transmembrane region" description="Helical" evidence="5">
    <location>
        <begin position="211"/>
        <end position="231"/>
    </location>
</feature>
<keyword evidence="7" id="KW-1185">Reference proteome</keyword>
<dbReference type="InterPro" id="IPR013078">
    <property type="entry name" value="His_Pase_superF_clade-1"/>
</dbReference>
<dbReference type="PANTHER" id="PTHR11931">
    <property type="entry name" value="PHOSPHOGLYCERATE MUTASE"/>
    <property type="match status" value="1"/>
</dbReference>
<dbReference type="SMART" id="SM00855">
    <property type="entry name" value="PGAM"/>
    <property type="match status" value="1"/>
</dbReference>
<proteinExistence type="inferred from homology"/>
<dbReference type="CDD" id="cd07067">
    <property type="entry name" value="HP_PGM_like"/>
    <property type="match status" value="1"/>
</dbReference>
<dbReference type="GO" id="GO:0016853">
    <property type="term" value="F:isomerase activity"/>
    <property type="evidence" value="ECO:0007669"/>
    <property type="project" value="UniProtKB-KW"/>
</dbReference>
<keyword evidence="5" id="KW-0472">Membrane</keyword>
<dbReference type="InterPro" id="IPR005952">
    <property type="entry name" value="Phosphogly_mut1"/>
</dbReference>
<protein>
    <recommendedName>
        <fullName evidence="2">phosphoglycerate mutase (2,3-diphosphoglycerate-dependent)</fullName>
        <ecNumber evidence="2">5.4.2.11</ecNumber>
    </recommendedName>
</protein>
<reference evidence="6 7" key="1">
    <citation type="submission" date="2023-11" db="EMBL/GenBank/DDBJ databases">
        <title>Lentzea sokolovensis, sp. nov., Lentzea kristufkii, sp. nov., and Lentzea miocenensis, sp. nov., rare actinobacteria from Sokolov Coal Basin, Miocene lacustrine sediment, Czech Republic.</title>
        <authorList>
            <person name="Lara A."/>
            <person name="Kotroba L."/>
            <person name="Nouioui I."/>
            <person name="Neumann-Schaal M."/>
            <person name="Mast Y."/>
            <person name="Chronakova A."/>
        </authorList>
    </citation>
    <scope>NUCLEOTIDE SEQUENCE [LARGE SCALE GENOMIC DNA]</scope>
    <source>
        <strain evidence="6 7">BCCO 10_0798</strain>
    </source>
</reference>
<accession>A0ABU4U6I8</accession>
<dbReference type="EC" id="5.4.2.11" evidence="2"/>
<feature type="transmembrane region" description="Helical" evidence="5">
    <location>
        <begin position="330"/>
        <end position="348"/>
    </location>
</feature>
<dbReference type="EMBL" id="JAXAVV010000037">
    <property type="protein sequence ID" value="MDX8056183.1"/>
    <property type="molecule type" value="Genomic_DNA"/>
</dbReference>
<name>A0ABU4U6I8_9PSEU</name>
<keyword evidence="3" id="KW-0324">Glycolysis</keyword>
<organism evidence="6 7">
    <name type="scientific">Lentzea kristufekii</name>
    <dbReference type="NCBI Taxonomy" id="3095430"/>
    <lineage>
        <taxon>Bacteria</taxon>
        <taxon>Bacillati</taxon>
        <taxon>Actinomycetota</taxon>
        <taxon>Actinomycetes</taxon>
        <taxon>Pseudonocardiales</taxon>
        <taxon>Pseudonocardiaceae</taxon>
        <taxon>Lentzea</taxon>
    </lineage>
</organism>
<evidence type="ECO:0000313" key="7">
    <source>
        <dbReference type="Proteomes" id="UP001271792"/>
    </source>
</evidence>
<comment type="caution">
    <text evidence="6">The sequence shown here is derived from an EMBL/GenBank/DDBJ whole genome shotgun (WGS) entry which is preliminary data.</text>
</comment>
<dbReference type="Gene3D" id="3.40.50.1240">
    <property type="entry name" value="Phosphoglycerate mutase-like"/>
    <property type="match status" value="1"/>
</dbReference>
<evidence type="ECO:0000256" key="2">
    <source>
        <dbReference type="ARBA" id="ARBA00012028"/>
    </source>
</evidence>
<keyword evidence="4 6" id="KW-0413">Isomerase</keyword>
<feature type="transmembrane region" description="Helical" evidence="5">
    <location>
        <begin position="354"/>
        <end position="373"/>
    </location>
</feature>
<evidence type="ECO:0000256" key="1">
    <source>
        <dbReference type="ARBA" id="ARBA00006717"/>
    </source>
</evidence>
<dbReference type="RefSeq" id="WP_319989864.1">
    <property type="nucleotide sequence ID" value="NZ_JAXAVV010000037.1"/>
</dbReference>
<keyword evidence="5" id="KW-0812">Transmembrane</keyword>
<feature type="transmembrane region" description="Helical" evidence="5">
    <location>
        <begin position="452"/>
        <end position="471"/>
    </location>
</feature>
<feature type="transmembrane region" description="Helical" evidence="5">
    <location>
        <begin position="394"/>
        <end position="412"/>
    </location>
</feature>
<keyword evidence="5" id="KW-1133">Transmembrane helix</keyword>
<dbReference type="Pfam" id="PF00300">
    <property type="entry name" value="His_Phos_1"/>
    <property type="match status" value="1"/>
</dbReference>
<feature type="transmembrane region" description="Helical" evidence="5">
    <location>
        <begin position="296"/>
        <end position="318"/>
    </location>
</feature>
<dbReference type="SUPFAM" id="SSF53254">
    <property type="entry name" value="Phosphoglycerate mutase-like"/>
    <property type="match status" value="1"/>
</dbReference>
<feature type="transmembrane region" description="Helical" evidence="5">
    <location>
        <begin position="477"/>
        <end position="496"/>
    </location>
</feature>
<sequence length="513" mass="55232">MAIYFVRHGESEANEQNRFAGRQNTPLTDLGVRQAHQAGAAVVALGIRFDEVHTSTLDRARRTASVVTSHLQEEPATRVETHALDERDFGVFTAANKSLVKKAVGFRGYTECFHSTTGTPPGGESWEDLRERVRRYYVEVLLPASREGKQVLVVTHKYVVEMFAVVLADLHDYRDMKIPNARPLSEEDLRRIAAAPAVAAKINDLGEHVEIRLPALLAGACVLGAFLQLVLRSPLPAAVLSTAITTLLMCSTFFGMLRLQPWTLRVTTGLGRLVAGTVLKSAAGAALLFTTDSVPLLLLGLALLVPPATLAPVLALLWGGDFHASVRHTLAASLVTPVVLLLVAATQRDPLPRGLVAASAVVLLCAVTLPTLVAQRLRHRDPITAGRLTTNWNWLGSAALIPLAGLTGYALTPSGSLPAELIPFGLAEVALVVAAFALPRVLVGVLETRRHLYVTQGTPNVFLWLTVGAPLVARAGVLVKLLPALTAGVFFAALVLDEHIFVRMFRRQLTTAR</sequence>
<reference evidence="6 7" key="2">
    <citation type="submission" date="2023-11" db="EMBL/GenBank/DDBJ databases">
        <authorList>
            <person name="Lara A.C."/>
            <person name="Chronakova A."/>
        </authorList>
    </citation>
    <scope>NUCLEOTIDE SEQUENCE [LARGE SCALE GENOMIC DNA]</scope>
    <source>
        <strain evidence="6 7">BCCO 10_0798</strain>
    </source>
</reference>